<evidence type="ECO:0000313" key="1">
    <source>
        <dbReference type="EMBL" id="VFB16942.1"/>
    </source>
</evidence>
<reference evidence="1 2" key="1">
    <citation type="submission" date="2019-02" db="EMBL/GenBank/DDBJ databases">
        <authorList>
            <consortium name="Pathogen Informatics"/>
        </authorList>
    </citation>
    <scope>NUCLEOTIDE SEQUENCE [LARGE SCALE GENOMIC DNA]</scope>
    <source>
        <strain evidence="1 2">3012STDY7089603</strain>
    </source>
</reference>
<comment type="caution">
    <text evidence="1">The sequence shown here is derived from an EMBL/GenBank/DDBJ whole genome shotgun (WGS) entry which is preliminary data.</text>
</comment>
<keyword evidence="2" id="KW-1185">Reference proteome</keyword>
<accession>A0A8H2M893</accession>
<dbReference type="PANTHER" id="PTHR30283">
    <property type="entry name" value="PEROXIDE STRESS RESPONSE PROTEIN YAAA"/>
    <property type="match status" value="1"/>
</dbReference>
<dbReference type="InterPro" id="IPR005583">
    <property type="entry name" value="YaaA"/>
</dbReference>
<dbReference type="Proteomes" id="UP000377798">
    <property type="component" value="Unassembled WGS sequence"/>
</dbReference>
<dbReference type="EMBL" id="CAACYI010000001">
    <property type="protein sequence ID" value="VFB16942.1"/>
    <property type="molecule type" value="Genomic_DNA"/>
</dbReference>
<dbReference type="AlphaFoldDB" id="A0A8H2M893"/>
<dbReference type="PANTHER" id="PTHR30283:SF4">
    <property type="entry name" value="PEROXIDE STRESS RESISTANCE PROTEIN YAAA"/>
    <property type="match status" value="1"/>
</dbReference>
<organism evidence="1 2">
    <name type="scientific">Urinicoccus massiliensis</name>
    <dbReference type="NCBI Taxonomy" id="1723382"/>
    <lineage>
        <taxon>Bacteria</taxon>
        <taxon>Bacillati</taxon>
        <taxon>Bacillota</taxon>
        <taxon>Tissierellia</taxon>
        <taxon>Tissierellales</taxon>
        <taxon>Peptoniphilaceae</taxon>
        <taxon>Urinicoccus</taxon>
    </lineage>
</organism>
<dbReference type="GO" id="GO:0033194">
    <property type="term" value="P:response to hydroperoxide"/>
    <property type="evidence" value="ECO:0007669"/>
    <property type="project" value="TreeGrafter"/>
</dbReference>
<name>A0A8H2M893_9FIRM</name>
<dbReference type="RefSeq" id="WP_165478636.1">
    <property type="nucleotide sequence ID" value="NZ_CAACYI010000001.1"/>
</dbReference>
<evidence type="ECO:0000313" key="2">
    <source>
        <dbReference type="Proteomes" id="UP000377798"/>
    </source>
</evidence>
<dbReference type="GO" id="GO:0005829">
    <property type="term" value="C:cytosol"/>
    <property type="evidence" value="ECO:0007669"/>
    <property type="project" value="TreeGrafter"/>
</dbReference>
<proteinExistence type="predicted"/>
<dbReference type="Pfam" id="PF03883">
    <property type="entry name" value="H2O2_YaaD"/>
    <property type="match status" value="1"/>
</dbReference>
<gene>
    <name evidence="1" type="primary">yaaA</name>
    <name evidence="1" type="ORF">NCTC13150_01518</name>
</gene>
<protein>
    <submittedName>
        <fullName evidence="1">Protein of uncharacterized function (DUF328)</fullName>
    </submittedName>
</protein>
<sequence>MQDWIILSPSKEMDWSLGDQAPYLDPSAKKIIGKLRSLSQEDLTDWLGLDQDLGQKIYQAYQDIDLSQAKAAIDLYQGLVFRQISRDLALSDFGRDHLLILSALYGPVGPQTPINPYRLDFTKSLEVEGESLKSLQKKNYTRKLAGSRVYNLASQEFAQRIDKKALASWVDISFYRSWKDKKKAPSATAKKLRGQLARHILDRGSLDMEVFEDFQFEGYHLNPDSSQENLIYSLDGEKKGKIL</sequence>